<comment type="subcellular location">
    <subcellularLocation>
        <location evidence="1">Cytoplasm</location>
        <location evidence="1">Cytoskeleton</location>
        <location evidence="1">Microtubule organizing center</location>
        <location evidence="1">Centrosome</location>
    </subcellularLocation>
</comment>
<evidence type="ECO:0000256" key="6">
    <source>
        <dbReference type="ARBA" id="ARBA00093403"/>
    </source>
</evidence>
<keyword evidence="13" id="KW-1185">Reference proteome</keyword>
<dbReference type="GO" id="GO:0000930">
    <property type="term" value="C:gamma-tubulin complex"/>
    <property type="evidence" value="ECO:0007669"/>
    <property type="project" value="TreeGrafter"/>
</dbReference>
<evidence type="ECO:0000256" key="8">
    <source>
        <dbReference type="RuleBase" id="RU363050"/>
    </source>
</evidence>
<evidence type="ECO:0000256" key="7">
    <source>
        <dbReference type="ARBA" id="ARBA00093572"/>
    </source>
</evidence>
<accession>A0A9Q1CBS8</accession>
<keyword evidence="4 8" id="KW-0493">Microtubule</keyword>
<dbReference type="Gene3D" id="1.20.120.1900">
    <property type="entry name" value="Gamma-tubulin complex, C-terminal domain"/>
    <property type="match status" value="1"/>
</dbReference>
<evidence type="ECO:0000256" key="3">
    <source>
        <dbReference type="ARBA" id="ARBA00022490"/>
    </source>
</evidence>
<dbReference type="InterPro" id="IPR007259">
    <property type="entry name" value="GCP"/>
</dbReference>
<reference evidence="12" key="1">
    <citation type="submission" date="2021-10" db="EMBL/GenBank/DDBJ databases">
        <title>Tropical sea cucumber genome reveals ecological adaptation and Cuvierian tubules defense mechanism.</title>
        <authorList>
            <person name="Chen T."/>
        </authorList>
    </citation>
    <scope>NUCLEOTIDE SEQUENCE</scope>
    <source>
        <strain evidence="12">Nanhai2018</strain>
        <tissue evidence="12">Muscle</tissue>
    </source>
</reference>
<evidence type="ECO:0000256" key="2">
    <source>
        <dbReference type="ARBA" id="ARBA00010337"/>
    </source>
</evidence>
<dbReference type="PANTHER" id="PTHR19302">
    <property type="entry name" value="GAMMA TUBULIN COMPLEX PROTEIN"/>
    <property type="match status" value="1"/>
</dbReference>
<feature type="domain" description="Gamma tubulin complex component C-terminal" evidence="10">
    <location>
        <begin position="503"/>
        <end position="863"/>
    </location>
</feature>
<dbReference type="Pfam" id="PF04130">
    <property type="entry name" value="GCP_C_terminal"/>
    <property type="match status" value="1"/>
</dbReference>
<keyword evidence="3 8" id="KW-0963">Cytoplasm</keyword>
<proteinExistence type="inferred from homology"/>
<dbReference type="InterPro" id="IPR042241">
    <property type="entry name" value="GCP_C_sf"/>
</dbReference>
<feature type="region of interest" description="Disordered" evidence="9">
    <location>
        <begin position="773"/>
        <end position="792"/>
    </location>
</feature>
<gene>
    <name evidence="12" type="ORF">HOLleu_12908</name>
</gene>
<dbReference type="GO" id="GO:0051011">
    <property type="term" value="F:microtubule minus-end binding"/>
    <property type="evidence" value="ECO:0007669"/>
    <property type="project" value="TreeGrafter"/>
</dbReference>
<evidence type="ECO:0000256" key="5">
    <source>
        <dbReference type="ARBA" id="ARBA00023212"/>
    </source>
</evidence>
<evidence type="ECO:0000256" key="4">
    <source>
        <dbReference type="ARBA" id="ARBA00022701"/>
    </source>
</evidence>
<dbReference type="PANTHER" id="PTHR19302:SF13">
    <property type="entry name" value="GAMMA-TUBULIN COMPLEX COMPONENT 2"/>
    <property type="match status" value="1"/>
</dbReference>
<sequence>MSEFKVHHHVSELMHILGIKGREGPEVYAELMLKNIRPFISTQVSAHQAKRKIAEFTKTPEEFLQKYDELKSKNVKDLDAMVYLLSKLSEDKVTTSVLRQNAKLYEMPMDRAQVPASGTKMTQAELSEVRNQLLSLATSGPGSQASEMFRKMMREKQVKKNLNMTLPDLPAWIFDRPFLSRDYVILNRTTVEPAVPLGTLPLGMQEMAIVQDILTLMTGTEGKYTTLDTNPERAGQRSFVVDQSLDKSLRELANRILPICANYSTIIHFTEDKSSFEYGMVNHALCGAMRTLLKEYNVLIAQLEHQFKKGNLPLQKLWFYVQPCMQTMEILAVIGSGIDKGACTGGAVLSLLHEKTLSMIGDARAQELCLFLTQSACAPYFELLEKWIFKGVINDPYCEFMIEEHESMLKEKIQQDYNDAYWEQRYTICRDRIPIFLELLADKILRTGKYLNVVRQCGQDPKCPQAEEILYTLKERQYVDQIEKAYNYASKLLLDLVMEERELIPRLRSIKRYFLLEQGDFFVNLMDITEEEMKKMADDIIISRLESLLELALRTSQANFDPYKDDLRVELSPYDLITQLLRIHSIDSRQEQAVLQIVDPSEVHISGLEAFSFDYVVKWPESLVLSRKALTKYQLIFRHLFYCKHVDRTLCNVWTLNKSAKQLLLNTSTWYALAFALCQRMMHLVQNLQYYMLFEVVEPNWHVLMDSLRKVSNIDDVLIHHNDFLDKCLKDCMLTTPQLLKIVSKLMLVCVTFANFIQRATQTLTVGSETSLLVDPTTPKKASKEDELDTSDTDKRGVAIRVVADHVGQLDSSEDFAQTVANFDSNFSSLLIDLLDKLSLYSATNCEHTMMNIIHRLDFNGFYTERLEKVAADRSMAAMEGMS</sequence>
<dbReference type="InterPro" id="IPR041470">
    <property type="entry name" value="GCP_N"/>
</dbReference>
<dbReference type="OrthoDB" id="2192946at2759"/>
<evidence type="ECO:0000259" key="10">
    <source>
        <dbReference type="Pfam" id="PF04130"/>
    </source>
</evidence>
<evidence type="ECO:0000259" key="11">
    <source>
        <dbReference type="Pfam" id="PF17681"/>
    </source>
</evidence>
<dbReference type="FunFam" id="1.20.120.1900:FF:000002">
    <property type="entry name" value="Gamma-tubulin complex component"/>
    <property type="match status" value="1"/>
</dbReference>
<dbReference type="Pfam" id="PF17681">
    <property type="entry name" value="GCP_N_terminal"/>
    <property type="match status" value="1"/>
</dbReference>
<comment type="similarity">
    <text evidence="2 8">Belongs to the TUBGCP family.</text>
</comment>
<comment type="caution">
    <text evidence="12">The sequence shown here is derived from an EMBL/GenBank/DDBJ whole genome shotgun (WGS) entry which is preliminary data.</text>
</comment>
<dbReference type="AlphaFoldDB" id="A0A9Q1CBS8"/>
<dbReference type="GO" id="GO:0005874">
    <property type="term" value="C:microtubule"/>
    <property type="evidence" value="ECO:0007669"/>
    <property type="project" value="UniProtKB-KW"/>
</dbReference>
<dbReference type="GO" id="GO:0000278">
    <property type="term" value="P:mitotic cell cycle"/>
    <property type="evidence" value="ECO:0007669"/>
    <property type="project" value="TreeGrafter"/>
</dbReference>
<dbReference type="InterPro" id="IPR040457">
    <property type="entry name" value="GCP_C"/>
</dbReference>
<comment type="function">
    <text evidence="6">Component of the gamma-tubulin ring complex (gTuRC) which mediates microtubule nucleation. The gTuRC regulates the minus-end nucleation of alpha-beta tubulin heterodimers that grow into microtubule protafilaments, a critical step in centrosome duplication and spindle formation. Plays a role in neuronal migration.</text>
</comment>
<dbReference type="GO" id="GO:0000922">
    <property type="term" value="C:spindle pole"/>
    <property type="evidence" value="ECO:0007669"/>
    <property type="project" value="InterPro"/>
</dbReference>
<name>A0A9Q1CBS8_HOLLE</name>
<dbReference type="Proteomes" id="UP001152320">
    <property type="component" value="Chromosome 5"/>
</dbReference>
<evidence type="ECO:0000313" key="13">
    <source>
        <dbReference type="Proteomes" id="UP001152320"/>
    </source>
</evidence>
<keyword evidence="5 8" id="KW-0206">Cytoskeleton</keyword>
<dbReference type="GO" id="GO:0005813">
    <property type="term" value="C:centrosome"/>
    <property type="evidence" value="ECO:0007669"/>
    <property type="project" value="UniProtKB-SubCell"/>
</dbReference>
<feature type="domain" description="Gamma tubulin complex component protein N-terminal" evidence="11">
    <location>
        <begin position="210"/>
        <end position="500"/>
    </location>
</feature>
<dbReference type="EMBL" id="JAIZAY010000005">
    <property type="protein sequence ID" value="KAJ8041961.1"/>
    <property type="molecule type" value="Genomic_DNA"/>
</dbReference>
<dbReference type="GO" id="GO:0031122">
    <property type="term" value="P:cytoplasmic microtubule organization"/>
    <property type="evidence" value="ECO:0007669"/>
    <property type="project" value="TreeGrafter"/>
</dbReference>
<protein>
    <recommendedName>
        <fullName evidence="8">Gamma-tubulin complex component</fullName>
    </recommendedName>
</protein>
<dbReference type="GO" id="GO:0007020">
    <property type="term" value="P:microtubule nucleation"/>
    <property type="evidence" value="ECO:0007669"/>
    <property type="project" value="InterPro"/>
</dbReference>
<evidence type="ECO:0000313" key="12">
    <source>
        <dbReference type="EMBL" id="KAJ8041961.1"/>
    </source>
</evidence>
<dbReference type="GO" id="GO:0051321">
    <property type="term" value="P:meiotic cell cycle"/>
    <property type="evidence" value="ECO:0007669"/>
    <property type="project" value="TreeGrafter"/>
</dbReference>
<dbReference type="GO" id="GO:0043015">
    <property type="term" value="F:gamma-tubulin binding"/>
    <property type="evidence" value="ECO:0007669"/>
    <property type="project" value="InterPro"/>
</dbReference>
<organism evidence="12 13">
    <name type="scientific">Holothuria leucospilota</name>
    <name type="common">Black long sea cucumber</name>
    <name type="synonym">Mertensiothuria leucospilota</name>
    <dbReference type="NCBI Taxonomy" id="206669"/>
    <lineage>
        <taxon>Eukaryota</taxon>
        <taxon>Metazoa</taxon>
        <taxon>Echinodermata</taxon>
        <taxon>Eleutherozoa</taxon>
        <taxon>Echinozoa</taxon>
        <taxon>Holothuroidea</taxon>
        <taxon>Aspidochirotacea</taxon>
        <taxon>Aspidochirotida</taxon>
        <taxon>Holothuriidae</taxon>
        <taxon>Holothuria</taxon>
    </lineage>
</organism>
<comment type="subunit">
    <text evidence="7">Component of the gamma-tubulin ring complex (gTuRC) consisting of TUBGCP2, TUBGCP3, TUBGCP4, TUBGCP5 and TUBGCP6 and gamma-tubulin TUBG1 or TUBG2. TUBGCP2, TUBGCP3, TUBGCP4, TUBGCP5 and TUBGCP6 assemble in a 5:5:2:1:1 stoichiometry; each is associated with a gamma-tubulin, thereby arranging 14 gamma-tubulins in a helical manner. Gamma-tubulin at the first position is blocked by TUBGCP3 at the last position, allowing 13 protafilaments to grow into a microtubule. The gTuRC (via TUBGCP3 and TUBGCP6) interacts with ACTB and MZT1; the interactions form a luminal bridge that stabilizes the initial structure during complex assembly. The gTuRC (via TUBGCP2) interacts with MZT2A/MZT2B and CDK5RAP2 (via CM1 motif); the interactions play a role in gTuRC activation. Interacts with ATF5; the ATF5:PCNT:polyglutamylated tubulin (PGT) tripartite unites the mother centriole and the pericentriolar material (PCM) in the centrosome.</text>
</comment>
<dbReference type="GO" id="GO:0051225">
    <property type="term" value="P:spindle assembly"/>
    <property type="evidence" value="ECO:0007669"/>
    <property type="project" value="TreeGrafter"/>
</dbReference>
<evidence type="ECO:0000256" key="9">
    <source>
        <dbReference type="SAM" id="MobiDB-lite"/>
    </source>
</evidence>
<evidence type="ECO:0000256" key="1">
    <source>
        <dbReference type="ARBA" id="ARBA00004300"/>
    </source>
</evidence>